<organism evidence="2 3">
    <name type="scientific">Riccia sorocarpa</name>
    <dbReference type="NCBI Taxonomy" id="122646"/>
    <lineage>
        <taxon>Eukaryota</taxon>
        <taxon>Viridiplantae</taxon>
        <taxon>Streptophyta</taxon>
        <taxon>Embryophyta</taxon>
        <taxon>Marchantiophyta</taxon>
        <taxon>Marchantiopsida</taxon>
        <taxon>Marchantiidae</taxon>
        <taxon>Marchantiales</taxon>
        <taxon>Ricciaceae</taxon>
        <taxon>Riccia</taxon>
    </lineage>
</organism>
<evidence type="ECO:0000313" key="3">
    <source>
        <dbReference type="Proteomes" id="UP001633002"/>
    </source>
</evidence>
<dbReference type="AlphaFoldDB" id="A0ABD3HL73"/>
<protein>
    <submittedName>
        <fullName evidence="2">Uncharacterized protein</fullName>
    </submittedName>
</protein>
<proteinExistence type="predicted"/>
<evidence type="ECO:0000256" key="1">
    <source>
        <dbReference type="SAM" id="MobiDB-lite"/>
    </source>
</evidence>
<accession>A0ABD3HL73</accession>
<dbReference type="EMBL" id="JBJQOH010000003">
    <property type="protein sequence ID" value="KAL3691045.1"/>
    <property type="molecule type" value="Genomic_DNA"/>
</dbReference>
<evidence type="ECO:0000313" key="2">
    <source>
        <dbReference type="EMBL" id="KAL3691045.1"/>
    </source>
</evidence>
<gene>
    <name evidence="2" type="ORF">R1sor_004696</name>
</gene>
<feature type="compositionally biased region" description="Basic and acidic residues" evidence="1">
    <location>
        <begin position="37"/>
        <end position="50"/>
    </location>
</feature>
<sequence>MLPHNKEWDVYKACEEATLKAQEEARNEYVEEEDVHEDPAPKIVSHDVDRAKKKRNDGRSQRDFVLSFLKPPTDVQHPRTTHPMFSQATISQRSESKGHPQYMVPNNTPVEETESERRIISSDANTEVGTSNSDRAIQRAFLRLQFGSGVLIEYELAEDSLRLI</sequence>
<reference evidence="2 3" key="1">
    <citation type="submission" date="2024-09" db="EMBL/GenBank/DDBJ databases">
        <title>Chromosome-scale assembly of Riccia sorocarpa.</title>
        <authorList>
            <person name="Paukszto L."/>
        </authorList>
    </citation>
    <scope>NUCLEOTIDE SEQUENCE [LARGE SCALE GENOMIC DNA]</scope>
    <source>
        <strain evidence="2">LP-2024</strain>
        <tissue evidence="2">Aerial parts of the thallus</tissue>
    </source>
</reference>
<comment type="caution">
    <text evidence="2">The sequence shown here is derived from an EMBL/GenBank/DDBJ whole genome shotgun (WGS) entry which is preliminary data.</text>
</comment>
<feature type="region of interest" description="Disordered" evidence="1">
    <location>
        <begin position="86"/>
        <end position="113"/>
    </location>
</feature>
<dbReference type="Proteomes" id="UP001633002">
    <property type="component" value="Unassembled WGS sequence"/>
</dbReference>
<name>A0ABD3HL73_9MARC</name>
<feature type="region of interest" description="Disordered" evidence="1">
    <location>
        <begin position="24"/>
        <end position="63"/>
    </location>
</feature>
<keyword evidence="3" id="KW-1185">Reference proteome</keyword>